<evidence type="ECO:0000313" key="4">
    <source>
        <dbReference type="EMBL" id="MDQ0473130.1"/>
    </source>
</evidence>
<keyword evidence="2" id="KW-0732">Signal</keyword>
<dbReference type="SUPFAM" id="SSF53300">
    <property type="entry name" value="vWA-like"/>
    <property type="match status" value="1"/>
</dbReference>
<evidence type="ECO:0000256" key="1">
    <source>
        <dbReference type="SAM" id="MobiDB-lite"/>
    </source>
</evidence>
<accession>A0ABU0JHQ3</accession>
<name>A0ABU0JHQ3_9HYPH</name>
<dbReference type="Proteomes" id="UP001242480">
    <property type="component" value="Unassembled WGS sequence"/>
</dbReference>
<gene>
    <name evidence="4" type="ORF">QO011_006164</name>
</gene>
<feature type="region of interest" description="Disordered" evidence="1">
    <location>
        <begin position="221"/>
        <end position="240"/>
    </location>
</feature>
<feature type="chain" id="PRO_5046156690" evidence="2">
    <location>
        <begin position="29"/>
        <end position="567"/>
    </location>
</feature>
<dbReference type="PANTHER" id="PTHR10579">
    <property type="entry name" value="CALCIUM-ACTIVATED CHLORIDE CHANNEL REGULATOR"/>
    <property type="match status" value="1"/>
</dbReference>
<protein>
    <submittedName>
        <fullName evidence="4">Ca-activated chloride channel family protein</fullName>
    </submittedName>
</protein>
<dbReference type="RefSeq" id="WP_307280987.1">
    <property type="nucleotide sequence ID" value="NZ_JAUSVX010000015.1"/>
</dbReference>
<evidence type="ECO:0000259" key="3">
    <source>
        <dbReference type="PROSITE" id="PS50234"/>
    </source>
</evidence>
<sequence length="567" mass="59313">MIARAGLALRRLFALVVLALVLPSGAWAAEDGARVVLVLDASGSMWSRIGNQTKIEIARDTVGTILKDWRPQDQLGLVVYGHRRKGDCGDIEVVKPVGPVDPAALMATVGAISPKGRTPMTQAVRVAADQLAGVEGPASVILVSDGLETCQADPCAVAAELKARDIGLTVHTVGFDIQDPDATNQLACMAEKTGGLALTAANAGELVAAIQKAVAVAQAPAAPAPPPAPSPPKEEPQPEWNLTGSVRLSADDDPLVGKEGISWAFYKPAPAGVEPEHVDTVYEPDIRARLEPGDYVAAVEVGAVKFRQQVTIAAGRMNRLDVVLNAGRLGLRAKRTESVTAQGDVVWKVSRKGVDEAIYTAYDPETSTVIPAGEYSVELTLGAAKLTRDVEIAPGDTTAVEIVAGVGRLKGRVTFSPGGPAVKDPHVEILPGAQPVEDEKSVADAYAGEPQFDLPAGSYRARVSVDGVNRSFPFEIRPGDSLDLVLPIDAGVAAFEAPGADSVKILASGEDIYGDQSNDLTTLYTLPGSYVLPVGRYKAVAVKGDAKVEAEFEVTAGKRTVTTLQVP</sequence>
<feature type="domain" description="VWFA" evidence="3">
    <location>
        <begin position="34"/>
        <end position="214"/>
    </location>
</feature>
<feature type="compositionally biased region" description="Pro residues" evidence="1">
    <location>
        <begin position="222"/>
        <end position="231"/>
    </location>
</feature>
<comment type="caution">
    <text evidence="4">The sequence shown here is derived from an EMBL/GenBank/DDBJ whole genome shotgun (WGS) entry which is preliminary data.</text>
</comment>
<evidence type="ECO:0000313" key="5">
    <source>
        <dbReference type="Proteomes" id="UP001242480"/>
    </source>
</evidence>
<dbReference type="Pfam" id="PF13519">
    <property type="entry name" value="VWA_2"/>
    <property type="match status" value="1"/>
</dbReference>
<keyword evidence="5" id="KW-1185">Reference proteome</keyword>
<organism evidence="4 5">
    <name type="scientific">Labrys wisconsinensis</name>
    <dbReference type="NCBI Taxonomy" id="425677"/>
    <lineage>
        <taxon>Bacteria</taxon>
        <taxon>Pseudomonadati</taxon>
        <taxon>Pseudomonadota</taxon>
        <taxon>Alphaproteobacteria</taxon>
        <taxon>Hyphomicrobiales</taxon>
        <taxon>Xanthobacteraceae</taxon>
        <taxon>Labrys</taxon>
    </lineage>
</organism>
<dbReference type="PANTHER" id="PTHR10579:SF43">
    <property type="entry name" value="ZINC FINGER (C3HC4-TYPE RING FINGER) FAMILY PROTEIN"/>
    <property type="match status" value="1"/>
</dbReference>
<dbReference type="EMBL" id="JAUSVX010000015">
    <property type="protein sequence ID" value="MDQ0473130.1"/>
    <property type="molecule type" value="Genomic_DNA"/>
</dbReference>
<proteinExistence type="predicted"/>
<dbReference type="PROSITE" id="PS50234">
    <property type="entry name" value="VWFA"/>
    <property type="match status" value="1"/>
</dbReference>
<feature type="signal peptide" evidence="2">
    <location>
        <begin position="1"/>
        <end position="28"/>
    </location>
</feature>
<reference evidence="4 5" key="1">
    <citation type="submission" date="2023-07" db="EMBL/GenBank/DDBJ databases">
        <title>Genomic Encyclopedia of Type Strains, Phase IV (KMG-IV): sequencing the most valuable type-strain genomes for metagenomic binning, comparative biology and taxonomic classification.</title>
        <authorList>
            <person name="Goeker M."/>
        </authorList>
    </citation>
    <scope>NUCLEOTIDE SEQUENCE [LARGE SCALE GENOMIC DNA]</scope>
    <source>
        <strain evidence="4 5">DSM 19619</strain>
    </source>
</reference>
<evidence type="ECO:0000256" key="2">
    <source>
        <dbReference type="SAM" id="SignalP"/>
    </source>
</evidence>
<dbReference type="InterPro" id="IPR036465">
    <property type="entry name" value="vWFA_dom_sf"/>
</dbReference>
<dbReference type="InterPro" id="IPR051266">
    <property type="entry name" value="CLCR"/>
</dbReference>
<dbReference type="Gene3D" id="3.40.50.410">
    <property type="entry name" value="von Willebrand factor, type A domain"/>
    <property type="match status" value="1"/>
</dbReference>
<dbReference type="SMART" id="SM00327">
    <property type="entry name" value="VWA"/>
    <property type="match status" value="1"/>
</dbReference>
<dbReference type="InterPro" id="IPR002035">
    <property type="entry name" value="VWF_A"/>
</dbReference>